<sequence>MNTDDNAEFTNNVDILICIDVQSILNKLNKNKLGLSQDYKKPTKIDDNFFYYITTESQEYSPEKNSTNSLKVTGKVGDIVRWQSSSISAQFNYKVFLYRLEKKDTNDCISQPMTVYTLTNVVVPKLKKALTPLEGDMIELSPAPLLDFVYEKRHIYYQKSTLRKPGIVQYAWYISIYDHLNKLVGYCNHTPLTSIVISDD</sequence>
<dbReference type="OrthoDB" id="6463995at2"/>
<organism evidence="1 2">
    <name type="scientific">Photorhabdus luminescens</name>
    <name type="common">Xenorhabdus luminescens</name>
    <dbReference type="NCBI Taxonomy" id="29488"/>
    <lineage>
        <taxon>Bacteria</taxon>
        <taxon>Pseudomonadati</taxon>
        <taxon>Pseudomonadota</taxon>
        <taxon>Gammaproteobacteria</taxon>
        <taxon>Enterobacterales</taxon>
        <taxon>Morganellaceae</taxon>
        <taxon>Photorhabdus</taxon>
    </lineage>
</organism>
<dbReference type="InterPro" id="IPR021087">
    <property type="entry name" value="Uncharacterised_PixA/AidA"/>
</dbReference>
<keyword evidence="2" id="KW-1185">Reference proteome</keyword>
<accession>A0A1G5QIK1</accession>
<reference evidence="2" key="1">
    <citation type="submission" date="2016-10" db="EMBL/GenBank/DDBJ databases">
        <authorList>
            <person name="Varghese N."/>
            <person name="Submissions S."/>
        </authorList>
    </citation>
    <scope>NUCLEOTIDE SEQUENCE [LARGE SCALE GENOMIC DNA]</scope>
    <source>
        <strain evidence="2">ATCC 29999</strain>
    </source>
</reference>
<dbReference type="InterPro" id="IPR038712">
    <property type="entry name" value="PixA-like_sf"/>
</dbReference>
<dbReference type="EMBL" id="FMWJ01000006">
    <property type="protein sequence ID" value="SCZ61653.1"/>
    <property type="molecule type" value="Genomic_DNA"/>
</dbReference>
<dbReference type="Proteomes" id="UP000183223">
    <property type="component" value="Unassembled WGS sequence"/>
</dbReference>
<dbReference type="AlphaFoldDB" id="A0A1G5QIK1"/>
<evidence type="ECO:0000313" key="2">
    <source>
        <dbReference type="Proteomes" id="UP000183223"/>
    </source>
</evidence>
<dbReference type="RefSeq" id="WP_074524920.1">
    <property type="nucleotide sequence ID" value="NZ_CAWQXX010000025.1"/>
</dbReference>
<name>A0A1G5QIK1_PHOLU</name>
<gene>
    <name evidence="1" type="ORF">SAMN02982990_01752</name>
</gene>
<evidence type="ECO:0000313" key="1">
    <source>
        <dbReference type="EMBL" id="SCZ61653.1"/>
    </source>
</evidence>
<protein>
    <submittedName>
        <fullName evidence="1">Inclusion body protein</fullName>
    </submittedName>
</protein>
<dbReference type="Pfam" id="PF12306">
    <property type="entry name" value="PixA"/>
    <property type="match status" value="1"/>
</dbReference>
<proteinExistence type="predicted"/>
<dbReference type="Gene3D" id="2.60.40.3910">
    <property type="entry name" value="Inclusion body protein"/>
    <property type="match status" value="1"/>
</dbReference>